<evidence type="ECO:0000256" key="9">
    <source>
        <dbReference type="SAM" id="Phobius"/>
    </source>
</evidence>
<feature type="region of interest" description="Disordered" evidence="8">
    <location>
        <begin position="592"/>
        <end position="616"/>
    </location>
</feature>
<feature type="transmembrane region" description="Helical" evidence="9">
    <location>
        <begin position="67"/>
        <end position="95"/>
    </location>
</feature>
<evidence type="ECO:0000256" key="1">
    <source>
        <dbReference type="ARBA" id="ARBA00004370"/>
    </source>
</evidence>
<dbReference type="Proteomes" id="UP001629113">
    <property type="component" value="Unassembled WGS sequence"/>
</dbReference>
<reference evidence="10 11" key="1">
    <citation type="submission" date="2024-06" db="EMBL/GenBank/DDBJ databases">
        <title>Complete genome of Phlyctema vagabunda strain 19-DSS-EL-015.</title>
        <authorList>
            <person name="Fiorenzani C."/>
        </authorList>
    </citation>
    <scope>NUCLEOTIDE SEQUENCE [LARGE SCALE GENOMIC DNA]</scope>
    <source>
        <strain evidence="10 11">19-DSS-EL-015</strain>
    </source>
</reference>
<dbReference type="EMBL" id="JBFCZG010000005">
    <property type="protein sequence ID" value="KAL3422671.1"/>
    <property type="molecule type" value="Genomic_DNA"/>
</dbReference>
<evidence type="ECO:0000256" key="3">
    <source>
        <dbReference type="ARBA" id="ARBA00022679"/>
    </source>
</evidence>
<gene>
    <name evidence="10" type="ORF">PVAG01_06827</name>
</gene>
<dbReference type="InterPro" id="IPR052427">
    <property type="entry name" value="Glycosyltrans_GT2/GT47"/>
</dbReference>
<comment type="caution">
    <text evidence="10">The sequence shown here is derived from an EMBL/GenBank/DDBJ whole genome shotgun (WGS) entry which is preliminary data.</text>
</comment>
<dbReference type="PANTHER" id="PTHR47844">
    <property type="entry name" value="SYNTHASE CPS1, PUTATIVE (AFU_ORTHOLOGUE AFUA_7G02500)-RELATED"/>
    <property type="match status" value="1"/>
</dbReference>
<keyword evidence="3" id="KW-0808">Transferase</keyword>
<keyword evidence="11" id="KW-1185">Reference proteome</keyword>
<evidence type="ECO:0000256" key="4">
    <source>
        <dbReference type="ARBA" id="ARBA00022692"/>
    </source>
</evidence>
<comment type="subcellular location">
    <subcellularLocation>
        <location evidence="1">Membrane</location>
    </subcellularLocation>
</comment>
<sequence>MESIAKSSPSSHISFARHKKRAGAIITPFSKMSSLDFKKPVGRRYSEVFPLNLLGVIPMKLDNLHPFMLGVALFFLSCLIIGGISLLNTALIAAVSQAFAQIPKTSFLFALTFLTWQPILYLGFFSLGISGPVRDFALEKTGELRGKPWQAVLLVLFSFKFIKVFVHLISYILYRPLRLPQRPKYTAQDVTVVIPTVADFSCEKFLAEWTESLASILINNPSKIVISVVGANTRTVVANACDKIRQDAKDQHKELFQPFNTEIVVVSVEKPDKRAQSVIGAAEVRTMITCVADDHIFWPPTFLKNAVANFEIALVGLVGTSKRVRRVRGASLSDSILNYIAVIYLERHNFEFTSSNNIDGGVSVISGRTYLIDTDILHLRAFQYEYLHETLAFGNVGPLKVDDDNFITRFVDKLGYKIVFHNSPETLIETNLGVDDWKKFGGQLMRWARSTYRSNFASLVVDRTCWRRHPWTTYGSYISPFFNLAIIYDPALFFAMYKGGEPFTHAYYALGLVLFLSKLIKPLPHLWRTPRDIPFLFVGIAFGYVHSLIRIWAFLTQWNIEWSGRQGIEATGHPDEVELPPISVASLEQEEQLASQSVMGEDKVSSLRADRAHPSR</sequence>
<feature type="transmembrane region" description="Helical" evidence="9">
    <location>
        <begin position="503"/>
        <end position="521"/>
    </location>
</feature>
<evidence type="ECO:0000256" key="2">
    <source>
        <dbReference type="ARBA" id="ARBA00022676"/>
    </source>
</evidence>
<evidence type="ECO:0000256" key="6">
    <source>
        <dbReference type="ARBA" id="ARBA00023136"/>
    </source>
</evidence>
<feature type="transmembrane region" description="Helical" evidence="9">
    <location>
        <begin position="149"/>
        <end position="174"/>
    </location>
</feature>
<dbReference type="SUPFAM" id="SSF53448">
    <property type="entry name" value="Nucleotide-diphospho-sugar transferases"/>
    <property type="match status" value="1"/>
</dbReference>
<feature type="transmembrane region" description="Helical" evidence="9">
    <location>
        <begin position="533"/>
        <end position="555"/>
    </location>
</feature>
<evidence type="ECO:0000313" key="11">
    <source>
        <dbReference type="Proteomes" id="UP001629113"/>
    </source>
</evidence>
<accession>A0ABR4PH65</accession>
<feature type="transmembrane region" description="Helical" evidence="9">
    <location>
        <begin position="477"/>
        <end position="497"/>
    </location>
</feature>
<evidence type="ECO:0008006" key="12">
    <source>
        <dbReference type="Google" id="ProtNLM"/>
    </source>
</evidence>
<evidence type="ECO:0000256" key="5">
    <source>
        <dbReference type="ARBA" id="ARBA00022989"/>
    </source>
</evidence>
<keyword evidence="7" id="KW-0325">Glycoprotein</keyword>
<feature type="transmembrane region" description="Helical" evidence="9">
    <location>
        <begin position="107"/>
        <end position="129"/>
    </location>
</feature>
<keyword evidence="6 9" id="KW-0472">Membrane</keyword>
<dbReference type="InterPro" id="IPR029044">
    <property type="entry name" value="Nucleotide-diphossugar_trans"/>
</dbReference>
<name>A0ABR4PH65_9HELO</name>
<keyword evidence="2" id="KW-0328">Glycosyltransferase</keyword>
<keyword evidence="4 9" id="KW-0812">Transmembrane</keyword>
<dbReference type="Pfam" id="PF13641">
    <property type="entry name" value="Glyco_tranf_2_3"/>
    <property type="match status" value="1"/>
</dbReference>
<keyword evidence="5 9" id="KW-1133">Transmembrane helix</keyword>
<organism evidence="10 11">
    <name type="scientific">Phlyctema vagabunda</name>
    <dbReference type="NCBI Taxonomy" id="108571"/>
    <lineage>
        <taxon>Eukaryota</taxon>
        <taxon>Fungi</taxon>
        <taxon>Dikarya</taxon>
        <taxon>Ascomycota</taxon>
        <taxon>Pezizomycotina</taxon>
        <taxon>Leotiomycetes</taxon>
        <taxon>Helotiales</taxon>
        <taxon>Dermateaceae</taxon>
        <taxon>Phlyctema</taxon>
    </lineage>
</organism>
<evidence type="ECO:0000256" key="7">
    <source>
        <dbReference type="ARBA" id="ARBA00023180"/>
    </source>
</evidence>
<evidence type="ECO:0000313" key="10">
    <source>
        <dbReference type="EMBL" id="KAL3422671.1"/>
    </source>
</evidence>
<feature type="compositionally biased region" description="Basic and acidic residues" evidence="8">
    <location>
        <begin position="600"/>
        <end position="616"/>
    </location>
</feature>
<proteinExistence type="predicted"/>
<dbReference type="PANTHER" id="PTHR47844:SF1">
    <property type="entry name" value="EXOSTOSIN-LIKE 2"/>
    <property type="match status" value="1"/>
</dbReference>
<evidence type="ECO:0000256" key="8">
    <source>
        <dbReference type="SAM" id="MobiDB-lite"/>
    </source>
</evidence>
<protein>
    <recommendedName>
        <fullName evidence="12">Glycosyltransferase family 2 protein</fullName>
    </recommendedName>
</protein>